<sequence length="560" mass="59195">MSGVDEAGDQYVVGVDYGTLSGRALVVRVRDGAELGTAVHEYRRAVISTALPDGGTSLPPDWALQDPEDYRDVLRHAVPAAVAAAGVDPADVVGIGIDFTACTVLPTLADGTPLCEVPELRQRPHAWVKLWKHHAAQPHADRINALAHERSEPWIGRYGGKISAEWQFAKGLQILEEDPEVYRRAERFIEAADWIVWQLCGVETRNACTAGYKGILQDGSYPSADYLTALNPDFGDFVAKLDGPLMSLGAKAGELTAAAAAWTGLPEGVAVAVGNVDAHVTAASAQAIEPGRLVAIMGTSTCHVVNGAAPAEVAGMCGVVDGGISDGAWGYEAGQSGVGDIFGWFVTHAAPAGLDSHERLTELAAAQPVGTHGLVALDWWNGNRSLLVNHDLSGMIVGMTLATRPEDIYRALLESTAYGTRMIVEAFVDAGVPVDDLVIAGGLTSNKLLMQIYADVTNRPLGIIGSAQGPALGSAIHAAVAAGAYPSIREAAQTMGRVHEAVYQPDPERVRAYDALYAEYRTLHDHFGRGANDVMLRLRAIRNAAAESTGTQHETVEVPA</sequence>
<dbReference type="InterPro" id="IPR000577">
    <property type="entry name" value="Carb_kinase_FGGY"/>
</dbReference>
<dbReference type="InterPro" id="IPR018483">
    <property type="entry name" value="Carb_kinase_FGGY_CS"/>
</dbReference>
<dbReference type="GO" id="GO:0008741">
    <property type="term" value="F:ribulokinase activity"/>
    <property type="evidence" value="ECO:0007669"/>
    <property type="project" value="UniProtKB-UniRule"/>
</dbReference>
<dbReference type="InterPro" id="IPR005929">
    <property type="entry name" value="Ribulokinase"/>
</dbReference>
<dbReference type="NCBIfam" id="NF003154">
    <property type="entry name" value="PRK04123.1"/>
    <property type="match status" value="1"/>
</dbReference>
<organism evidence="12 13">
    <name type="scientific">Micromonospora craniellae</name>
    <dbReference type="NCBI Taxonomy" id="2294034"/>
    <lineage>
        <taxon>Bacteria</taxon>
        <taxon>Bacillati</taxon>
        <taxon>Actinomycetota</taxon>
        <taxon>Actinomycetes</taxon>
        <taxon>Micromonosporales</taxon>
        <taxon>Micromonosporaceae</taxon>
        <taxon>Micromonospora</taxon>
    </lineage>
</organism>
<comment type="pathway">
    <text evidence="7 9">Carbohydrate degradation; L-arabinose degradation via L-ribulose; D-xylulose 5-phosphate from L-arabinose (bacterial route): step 2/3.</text>
</comment>
<keyword evidence="6 7" id="KW-0119">Carbohydrate metabolism</keyword>
<reference evidence="12 13" key="1">
    <citation type="submission" date="2018-08" db="EMBL/GenBank/DDBJ databases">
        <title>Verrucosispora craniellae sp. nov., isolated from a marine sponge in the South China Sea.</title>
        <authorList>
            <person name="Li L."/>
            <person name="Lin H.W."/>
        </authorList>
    </citation>
    <scope>NUCLEOTIDE SEQUENCE [LARGE SCALE GENOMIC DNA]</scope>
    <source>
        <strain evidence="12 13">LHW63014</strain>
    </source>
</reference>
<comment type="catalytic activity">
    <reaction evidence="7 9">
        <text>L-ribulose + ATP = L-ribulose 5-phosphate + ADP + H(+)</text>
        <dbReference type="Rhea" id="RHEA:22072"/>
        <dbReference type="ChEBI" id="CHEBI:15378"/>
        <dbReference type="ChEBI" id="CHEBI:16880"/>
        <dbReference type="ChEBI" id="CHEBI:30616"/>
        <dbReference type="ChEBI" id="CHEBI:58226"/>
        <dbReference type="ChEBI" id="CHEBI:456216"/>
        <dbReference type="EC" id="2.7.1.16"/>
    </reaction>
</comment>
<evidence type="ECO:0000256" key="8">
    <source>
        <dbReference type="NCBIfam" id="TIGR01234"/>
    </source>
</evidence>
<evidence type="ECO:0000256" key="7">
    <source>
        <dbReference type="HAMAP-Rule" id="MF_00520"/>
    </source>
</evidence>
<dbReference type="Gene3D" id="1.20.58.2240">
    <property type="match status" value="1"/>
</dbReference>
<dbReference type="SUPFAM" id="SSF53067">
    <property type="entry name" value="Actin-like ATPase domain"/>
    <property type="match status" value="2"/>
</dbReference>
<keyword evidence="2 7" id="KW-0547">Nucleotide-binding</keyword>
<dbReference type="OrthoDB" id="9805576at2"/>
<name>A0A372G3R4_9ACTN</name>
<comment type="caution">
    <text evidence="12">The sequence shown here is derived from an EMBL/GenBank/DDBJ whole genome shotgun (WGS) entry which is preliminary data.</text>
</comment>
<evidence type="ECO:0000259" key="11">
    <source>
        <dbReference type="Pfam" id="PF02782"/>
    </source>
</evidence>
<dbReference type="EC" id="2.7.1.16" evidence="7 8"/>
<keyword evidence="3 7" id="KW-0418">Kinase</keyword>
<comment type="similarity">
    <text evidence="7 9">Belongs to the ribulokinase family.</text>
</comment>
<protein>
    <recommendedName>
        <fullName evidence="7 8">Ribulokinase</fullName>
        <ecNumber evidence="7 8">2.7.1.16</ecNumber>
    </recommendedName>
</protein>
<evidence type="ECO:0000313" key="13">
    <source>
        <dbReference type="Proteomes" id="UP000262621"/>
    </source>
</evidence>
<keyword evidence="4 7" id="KW-0067">ATP-binding</keyword>
<dbReference type="InterPro" id="IPR018485">
    <property type="entry name" value="FGGY_C"/>
</dbReference>
<evidence type="ECO:0000256" key="2">
    <source>
        <dbReference type="ARBA" id="ARBA00022741"/>
    </source>
</evidence>
<keyword evidence="5 7" id="KW-0054">Arabinose catabolism</keyword>
<dbReference type="PROSITE" id="PS00445">
    <property type="entry name" value="FGGY_KINASES_2"/>
    <property type="match status" value="1"/>
</dbReference>
<dbReference type="AlphaFoldDB" id="A0A372G3R4"/>
<dbReference type="GO" id="GO:0005737">
    <property type="term" value="C:cytoplasm"/>
    <property type="evidence" value="ECO:0007669"/>
    <property type="project" value="TreeGrafter"/>
</dbReference>
<dbReference type="UniPathway" id="UPA00145">
    <property type="reaction ID" value="UER00566"/>
</dbReference>
<proteinExistence type="inferred from homology"/>
<dbReference type="Pfam" id="PF00370">
    <property type="entry name" value="FGGY_N"/>
    <property type="match status" value="1"/>
</dbReference>
<keyword evidence="13" id="KW-1185">Reference proteome</keyword>
<gene>
    <name evidence="7 12" type="primary">araB</name>
    <name evidence="12" type="ORF">D0Q02_06155</name>
</gene>
<feature type="domain" description="Carbohydrate kinase FGGY N-terminal" evidence="10">
    <location>
        <begin position="11"/>
        <end position="282"/>
    </location>
</feature>
<evidence type="ECO:0000256" key="4">
    <source>
        <dbReference type="ARBA" id="ARBA00022840"/>
    </source>
</evidence>
<dbReference type="NCBIfam" id="TIGR01234">
    <property type="entry name" value="L-ribulokinase"/>
    <property type="match status" value="1"/>
</dbReference>
<dbReference type="Gene3D" id="3.30.420.40">
    <property type="match status" value="1"/>
</dbReference>
<dbReference type="InterPro" id="IPR043129">
    <property type="entry name" value="ATPase_NBD"/>
</dbReference>
<accession>A0A372G3R4</accession>
<dbReference type="CDD" id="cd07781">
    <property type="entry name" value="ASKHA_NBD_FGGY_L-RBK"/>
    <property type="match status" value="1"/>
</dbReference>
<dbReference type="EMBL" id="QVFU01000003">
    <property type="protein sequence ID" value="RFS47598.1"/>
    <property type="molecule type" value="Genomic_DNA"/>
</dbReference>
<evidence type="ECO:0000256" key="3">
    <source>
        <dbReference type="ARBA" id="ARBA00022777"/>
    </source>
</evidence>
<dbReference type="GO" id="GO:0019569">
    <property type="term" value="P:L-arabinose catabolic process to D-xylulose 5-phosphate"/>
    <property type="evidence" value="ECO:0007669"/>
    <property type="project" value="UniProtKB-UniRule"/>
</dbReference>
<dbReference type="RefSeq" id="WP_117227034.1">
    <property type="nucleotide sequence ID" value="NZ_CP061725.1"/>
</dbReference>
<evidence type="ECO:0000256" key="5">
    <source>
        <dbReference type="ARBA" id="ARBA00022935"/>
    </source>
</evidence>
<evidence type="ECO:0000256" key="6">
    <source>
        <dbReference type="ARBA" id="ARBA00023277"/>
    </source>
</evidence>
<comment type="catalytic activity">
    <reaction evidence="7">
        <text>D-ribulose + ATP = D-ribulose 5-phosphate + ADP + H(+)</text>
        <dbReference type="Rhea" id="RHEA:17601"/>
        <dbReference type="ChEBI" id="CHEBI:15378"/>
        <dbReference type="ChEBI" id="CHEBI:17173"/>
        <dbReference type="ChEBI" id="CHEBI:30616"/>
        <dbReference type="ChEBI" id="CHEBI:58121"/>
        <dbReference type="ChEBI" id="CHEBI:456216"/>
        <dbReference type="EC" id="2.7.1.16"/>
    </reaction>
</comment>
<dbReference type="HAMAP" id="MF_00520">
    <property type="entry name" value="Ribulokinase"/>
    <property type="match status" value="1"/>
</dbReference>
<evidence type="ECO:0000256" key="9">
    <source>
        <dbReference type="RuleBase" id="RU003455"/>
    </source>
</evidence>
<dbReference type="PANTHER" id="PTHR43435:SF4">
    <property type="entry name" value="FGGY CARBOHYDRATE KINASE DOMAIN-CONTAINING PROTEIN"/>
    <property type="match status" value="1"/>
</dbReference>
<evidence type="ECO:0000259" key="10">
    <source>
        <dbReference type="Pfam" id="PF00370"/>
    </source>
</evidence>
<dbReference type="PIRSF" id="PIRSF000538">
    <property type="entry name" value="GlpK"/>
    <property type="match status" value="1"/>
</dbReference>
<dbReference type="Pfam" id="PF02782">
    <property type="entry name" value="FGGY_C"/>
    <property type="match status" value="1"/>
</dbReference>
<dbReference type="GO" id="GO:0005524">
    <property type="term" value="F:ATP binding"/>
    <property type="evidence" value="ECO:0007669"/>
    <property type="project" value="UniProtKB-UniRule"/>
</dbReference>
<evidence type="ECO:0000256" key="1">
    <source>
        <dbReference type="ARBA" id="ARBA00022679"/>
    </source>
</evidence>
<keyword evidence="1 7" id="KW-0808">Transferase</keyword>
<feature type="domain" description="Carbohydrate kinase FGGY C-terminal" evidence="11">
    <location>
        <begin position="294"/>
        <end position="482"/>
    </location>
</feature>
<dbReference type="PANTHER" id="PTHR43435">
    <property type="entry name" value="RIBULOKINASE"/>
    <property type="match status" value="1"/>
</dbReference>
<dbReference type="GO" id="GO:0019150">
    <property type="term" value="F:D-ribulokinase activity"/>
    <property type="evidence" value="ECO:0007669"/>
    <property type="project" value="TreeGrafter"/>
</dbReference>
<dbReference type="Proteomes" id="UP000262621">
    <property type="component" value="Unassembled WGS sequence"/>
</dbReference>
<evidence type="ECO:0000313" key="12">
    <source>
        <dbReference type="EMBL" id="RFS47598.1"/>
    </source>
</evidence>
<dbReference type="InterPro" id="IPR018484">
    <property type="entry name" value="FGGY_N"/>
</dbReference>